<feature type="transmembrane region" description="Helical" evidence="1">
    <location>
        <begin position="42"/>
        <end position="65"/>
    </location>
</feature>
<sequence>MLVPSKGWVGAISEPSVESWSSFVVLRSRCIRRKSSWIPRELGCGAVVVGLGQCMGLHCSLWVAYVPHAQLVFPPCCWPSFRDGPIMPMVAPTLMGVALPEVAVVPLFSFVCFSVFVCNKDRGFPSGPLCRSFPPSLGLGIASAFPE</sequence>
<keyword evidence="1" id="KW-0812">Transmembrane</keyword>
<evidence type="ECO:0000313" key="2">
    <source>
        <dbReference type="EMBL" id="GMN46031.1"/>
    </source>
</evidence>
<reference evidence="2" key="1">
    <citation type="submission" date="2023-07" db="EMBL/GenBank/DDBJ databases">
        <title>draft genome sequence of fig (Ficus carica).</title>
        <authorList>
            <person name="Takahashi T."/>
            <person name="Nishimura K."/>
        </authorList>
    </citation>
    <scope>NUCLEOTIDE SEQUENCE</scope>
</reference>
<feature type="transmembrane region" description="Helical" evidence="1">
    <location>
        <begin position="97"/>
        <end position="118"/>
    </location>
</feature>
<name>A0AA88D7N8_FICCA</name>
<gene>
    <name evidence="2" type="ORF">TIFTF001_015217</name>
</gene>
<dbReference type="EMBL" id="BTGU01000022">
    <property type="protein sequence ID" value="GMN46031.1"/>
    <property type="molecule type" value="Genomic_DNA"/>
</dbReference>
<dbReference type="Proteomes" id="UP001187192">
    <property type="component" value="Unassembled WGS sequence"/>
</dbReference>
<organism evidence="2 3">
    <name type="scientific">Ficus carica</name>
    <name type="common">Common fig</name>
    <dbReference type="NCBI Taxonomy" id="3494"/>
    <lineage>
        <taxon>Eukaryota</taxon>
        <taxon>Viridiplantae</taxon>
        <taxon>Streptophyta</taxon>
        <taxon>Embryophyta</taxon>
        <taxon>Tracheophyta</taxon>
        <taxon>Spermatophyta</taxon>
        <taxon>Magnoliopsida</taxon>
        <taxon>eudicotyledons</taxon>
        <taxon>Gunneridae</taxon>
        <taxon>Pentapetalae</taxon>
        <taxon>rosids</taxon>
        <taxon>fabids</taxon>
        <taxon>Rosales</taxon>
        <taxon>Moraceae</taxon>
        <taxon>Ficeae</taxon>
        <taxon>Ficus</taxon>
    </lineage>
</organism>
<comment type="caution">
    <text evidence="2">The sequence shown here is derived from an EMBL/GenBank/DDBJ whole genome shotgun (WGS) entry which is preliminary data.</text>
</comment>
<keyword evidence="1" id="KW-1133">Transmembrane helix</keyword>
<evidence type="ECO:0000256" key="1">
    <source>
        <dbReference type="SAM" id="Phobius"/>
    </source>
</evidence>
<protein>
    <submittedName>
        <fullName evidence="2">Uncharacterized protein</fullName>
    </submittedName>
</protein>
<dbReference type="AlphaFoldDB" id="A0AA88D7N8"/>
<keyword evidence="3" id="KW-1185">Reference proteome</keyword>
<accession>A0AA88D7N8</accession>
<keyword evidence="1" id="KW-0472">Membrane</keyword>
<evidence type="ECO:0000313" key="3">
    <source>
        <dbReference type="Proteomes" id="UP001187192"/>
    </source>
</evidence>
<proteinExistence type="predicted"/>